<evidence type="ECO:0000313" key="3">
    <source>
        <dbReference type="Proteomes" id="UP000299102"/>
    </source>
</evidence>
<proteinExistence type="predicted"/>
<reference evidence="2 3" key="1">
    <citation type="journal article" date="2019" name="Commun. Biol.">
        <title>The bagworm genome reveals a unique fibroin gene that provides high tensile strength.</title>
        <authorList>
            <person name="Kono N."/>
            <person name="Nakamura H."/>
            <person name="Ohtoshi R."/>
            <person name="Tomita M."/>
            <person name="Numata K."/>
            <person name="Arakawa K."/>
        </authorList>
    </citation>
    <scope>NUCLEOTIDE SEQUENCE [LARGE SCALE GENOMIC DNA]</scope>
</reference>
<sequence length="180" mass="20077">MVRGRDTDARAARPRGRPDRAAGAAPPRPTPLCERRSTYRRLLTAGVLVTWYSYGFPLNPGIINRFDNRCARGRPIIVEWERDARHSAGLSLVRGIVSSSVVGRDHAQWRSFLPIQSNPSISSAVRVNERDTARRHRHAQGGRRRRAHYAHTAARNGQVTLGAASGRIKMSNYNKANMSS</sequence>
<feature type="compositionally biased region" description="Basic and acidic residues" evidence="1">
    <location>
        <begin position="1"/>
        <end position="20"/>
    </location>
</feature>
<evidence type="ECO:0000256" key="1">
    <source>
        <dbReference type="SAM" id="MobiDB-lite"/>
    </source>
</evidence>
<keyword evidence="3" id="KW-1185">Reference proteome</keyword>
<accession>A0A4C1SNE0</accession>
<organism evidence="2 3">
    <name type="scientific">Eumeta variegata</name>
    <name type="common">Bagworm moth</name>
    <name type="synonym">Eumeta japonica</name>
    <dbReference type="NCBI Taxonomy" id="151549"/>
    <lineage>
        <taxon>Eukaryota</taxon>
        <taxon>Metazoa</taxon>
        <taxon>Ecdysozoa</taxon>
        <taxon>Arthropoda</taxon>
        <taxon>Hexapoda</taxon>
        <taxon>Insecta</taxon>
        <taxon>Pterygota</taxon>
        <taxon>Neoptera</taxon>
        <taxon>Endopterygota</taxon>
        <taxon>Lepidoptera</taxon>
        <taxon>Glossata</taxon>
        <taxon>Ditrysia</taxon>
        <taxon>Tineoidea</taxon>
        <taxon>Psychidae</taxon>
        <taxon>Oiketicinae</taxon>
        <taxon>Eumeta</taxon>
    </lineage>
</organism>
<dbReference type="EMBL" id="BGZK01000011">
    <property type="protein sequence ID" value="GBP03733.1"/>
    <property type="molecule type" value="Genomic_DNA"/>
</dbReference>
<evidence type="ECO:0000313" key="2">
    <source>
        <dbReference type="EMBL" id="GBP03733.1"/>
    </source>
</evidence>
<protein>
    <submittedName>
        <fullName evidence="2">Uncharacterized protein</fullName>
    </submittedName>
</protein>
<gene>
    <name evidence="2" type="ORF">EVAR_2461_1</name>
</gene>
<name>A0A4C1SNE0_EUMVA</name>
<dbReference type="AlphaFoldDB" id="A0A4C1SNE0"/>
<comment type="caution">
    <text evidence="2">The sequence shown here is derived from an EMBL/GenBank/DDBJ whole genome shotgun (WGS) entry which is preliminary data.</text>
</comment>
<dbReference type="Proteomes" id="UP000299102">
    <property type="component" value="Unassembled WGS sequence"/>
</dbReference>
<feature type="region of interest" description="Disordered" evidence="1">
    <location>
        <begin position="1"/>
        <end position="31"/>
    </location>
</feature>